<accession>A0A1E3XAN0</accession>
<proteinExistence type="predicted"/>
<gene>
    <name evidence="1" type="ORF">SCARUB_02205</name>
</gene>
<name>A0A1E3XAN0_9BACT</name>
<evidence type="ECO:0000313" key="2">
    <source>
        <dbReference type="Proteomes" id="UP000094056"/>
    </source>
</evidence>
<comment type="caution">
    <text evidence="1">The sequence shown here is derived from an EMBL/GenBank/DDBJ whole genome shotgun (WGS) entry which is preliminary data.</text>
</comment>
<dbReference type="Proteomes" id="UP000094056">
    <property type="component" value="Unassembled WGS sequence"/>
</dbReference>
<evidence type="ECO:0000313" key="1">
    <source>
        <dbReference type="EMBL" id="ODS32653.1"/>
    </source>
</evidence>
<sequence length="77" mass="8980">MPSFHKDGIFFIIIMWQFDSIGISIITTYDAIRYILVILSETERSEESLVSKPMMFCEVSEVSIKRFFGRSSLRMTC</sequence>
<reference evidence="1 2" key="1">
    <citation type="submission" date="2016-07" db="EMBL/GenBank/DDBJ databases">
        <title>Draft genome of Scalindua rubra, obtained from a brine-seawater interface in the Red Sea, sheds light on salt adaptation in anammox bacteria.</title>
        <authorList>
            <person name="Speth D.R."/>
            <person name="Lagkouvardos I."/>
            <person name="Wang Y."/>
            <person name="Qian P.-Y."/>
            <person name="Dutilh B.E."/>
            <person name="Jetten M.S."/>
        </authorList>
    </citation>
    <scope>NUCLEOTIDE SEQUENCE [LARGE SCALE GENOMIC DNA]</scope>
    <source>
        <strain evidence="1">BSI-1</strain>
    </source>
</reference>
<dbReference type="EMBL" id="MAYW01000053">
    <property type="protein sequence ID" value="ODS32653.1"/>
    <property type="molecule type" value="Genomic_DNA"/>
</dbReference>
<protein>
    <submittedName>
        <fullName evidence="1">Uncharacterized protein</fullName>
    </submittedName>
</protein>
<organism evidence="1 2">
    <name type="scientific">Candidatus Scalindua rubra</name>
    <dbReference type="NCBI Taxonomy" id="1872076"/>
    <lineage>
        <taxon>Bacteria</taxon>
        <taxon>Pseudomonadati</taxon>
        <taxon>Planctomycetota</taxon>
        <taxon>Candidatus Brocadiia</taxon>
        <taxon>Candidatus Brocadiales</taxon>
        <taxon>Candidatus Scalinduaceae</taxon>
        <taxon>Candidatus Scalindua</taxon>
    </lineage>
</organism>
<dbReference type="AlphaFoldDB" id="A0A1E3XAN0"/>